<keyword evidence="5" id="KW-1185">Reference proteome</keyword>
<evidence type="ECO:0000259" key="2">
    <source>
        <dbReference type="PROSITE" id="PS50090"/>
    </source>
</evidence>
<dbReference type="AlphaFoldDB" id="U4L1N6"/>
<dbReference type="OMA" id="WKEIATH"/>
<feature type="domain" description="Myb-like" evidence="2">
    <location>
        <begin position="166"/>
        <end position="216"/>
    </location>
</feature>
<feature type="compositionally biased region" description="Polar residues" evidence="1">
    <location>
        <begin position="1"/>
        <end position="12"/>
    </location>
</feature>
<dbReference type="Gene3D" id="1.10.10.60">
    <property type="entry name" value="Homeodomain-like"/>
    <property type="match status" value="1"/>
</dbReference>
<dbReference type="PROSITE" id="PS51294">
    <property type="entry name" value="HTH_MYB"/>
    <property type="match status" value="1"/>
</dbReference>
<evidence type="ECO:0000313" key="5">
    <source>
        <dbReference type="Proteomes" id="UP000018144"/>
    </source>
</evidence>
<dbReference type="InterPro" id="IPR017930">
    <property type="entry name" value="Myb_dom"/>
</dbReference>
<dbReference type="SUPFAM" id="SSF46689">
    <property type="entry name" value="Homeodomain-like"/>
    <property type="match status" value="1"/>
</dbReference>
<accession>U4L1N6</accession>
<gene>
    <name evidence="4" type="ORF">PCON_05730</name>
</gene>
<organism evidence="4 5">
    <name type="scientific">Pyronema omphalodes (strain CBS 100304)</name>
    <name type="common">Pyronema confluens</name>
    <dbReference type="NCBI Taxonomy" id="1076935"/>
    <lineage>
        <taxon>Eukaryota</taxon>
        <taxon>Fungi</taxon>
        <taxon>Dikarya</taxon>
        <taxon>Ascomycota</taxon>
        <taxon>Pezizomycotina</taxon>
        <taxon>Pezizomycetes</taxon>
        <taxon>Pezizales</taxon>
        <taxon>Pyronemataceae</taxon>
        <taxon>Pyronema</taxon>
    </lineage>
</organism>
<dbReference type="Proteomes" id="UP000018144">
    <property type="component" value="Unassembled WGS sequence"/>
</dbReference>
<evidence type="ECO:0000256" key="1">
    <source>
        <dbReference type="SAM" id="MobiDB-lite"/>
    </source>
</evidence>
<dbReference type="PROSITE" id="PS50090">
    <property type="entry name" value="MYB_LIKE"/>
    <property type="match status" value="1"/>
</dbReference>
<evidence type="ECO:0000313" key="4">
    <source>
        <dbReference type="EMBL" id="CCX06143.1"/>
    </source>
</evidence>
<feature type="compositionally biased region" description="Low complexity" evidence="1">
    <location>
        <begin position="13"/>
        <end position="27"/>
    </location>
</feature>
<dbReference type="Pfam" id="PF13921">
    <property type="entry name" value="Myb_DNA-bind_6"/>
    <property type="match status" value="1"/>
</dbReference>
<dbReference type="OrthoDB" id="2143914at2759"/>
<dbReference type="InterPro" id="IPR001005">
    <property type="entry name" value="SANT/Myb"/>
</dbReference>
<protein>
    <submittedName>
        <fullName evidence="4">Similar to Transcriptional regulatory protein TOD6 acc. no. P34219</fullName>
    </submittedName>
</protein>
<feature type="region of interest" description="Disordered" evidence="1">
    <location>
        <begin position="1"/>
        <end position="81"/>
    </location>
</feature>
<dbReference type="STRING" id="1076935.U4L1N6"/>
<proteinExistence type="predicted"/>
<dbReference type="eggNOG" id="ENOG502RXV1">
    <property type="taxonomic scope" value="Eukaryota"/>
</dbReference>
<name>U4L1N6_PYROM</name>
<evidence type="ECO:0000259" key="3">
    <source>
        <dbReference type="PROSITE" id="PS51294"/>
    </source>
</evidence>
<reference evidence="4 5" key="1">
    <citation type="journal article" date="2013" name="PLoS Genet.">
        <title>The genome and development-dependent transcriptomes of Pyronema confluens: a window into fungal evolution.</title>
        <authorList>
            <person name="Traeger S."/>
            <person name="Altegoer F."/>
            <person name="Freitag M."/>
            <person name="Gabaldon T."/>
            <person name="Kempken F."/>
            <person name="Kumar A."/>
            <person name="Marcet-Houben M."/>
            <person name="Poggeler S."/>
            <person name="Stajich J.E."/>
            <person name="Nowrousian M."/>
        </authorList>
    </citation>
    <scope>NUCLEOTIDE SEQUENCE [LARGE SCALE GENOMIC DNA]</scope>
    <source>
        <strain evidence="5">CBS 100304</strain>
        <tissue evidence="4">Vegetative mycelium</tissue>
    </source>
</reference>
<sequence length="422" mass="46649">MYHTNYGTDSYFTTHSNPSSTSSTPAPGRAESPRLGNNRNNNGEKRTSISSLLSSPDNSSGHDSSPASSPGFNWSDGGSPVTAITTRSNSVVNTPNSANGPCFGPLDYGMGMGNVYGEDDDKAYTHEVGPIRKNKTKTTPRTTNATVDNANRNREGYDVLGRKKPKTPRTPMSWDPKDDILLKQLKEEQRLGWKEIATHFHGRTSHACQFRWRRLASGQLKYYQGHRRPPPVTTTSASFANEMASTATAGSVSASPKVLMNGLHHNSQQSVITPPRVLHAMPHMPPSNESSLPPMHNPALYQQHVPHPNWGQSASLYQPTPLPSPTSYAPRFMFENHPQQPRHWSEEEDAVLMNRKLSFDEVNVLLAGRTEGEIWERQVKLRESEIRRHSGVPMHCVSEVRGDHYGGRIPGIGALAYPTASR</sequence>
<dbReference type="InterPro" id="IPR009057">
    <property type="entry name" value="Homeodomain-like_sf"/>
</dbReference>
<dbReference type="EMBL" id="HF935280">
    <property type="protein sequence ID" value="CCX06143.1"/>
    <property type="molecule type" value="Genomic_DNA"/>
</dbReference>
<feature type="compositionally biased region" description="Low complexity" evidence="1">
    <location>
        <begin position="48"/>
        <end position="71"/>
    </location>
</feature>
<dbReference type="SMART" id="SM00717">
    <property type="entry name" value="SANT"/>
    <property type="match status" value="1"/>
</dbReference>
<dbReference type="CDD" id="cd00167">
    <property type="entry name" value="SANT"/>
    <property type="match status" value="1"/>
</dbReference>
<feature type="domain" description="HTH myb-type" evidence="3">
    <location>
        <begin position="193"/>
        <end position="220"/>
    </location>
</feature>